<evidence type="ECO:0000256" key="1">
    <source>
        <dbReference type="SAM" id="MobiDB-lite"/>
    </source>
</evidence>
<dbReference type="Proteomes" id="UP001314169">
    <property type="component" value="Chromosome 16"/>
</dbReference>
<reference evidence="2" key="1">
    <citation type="submission" date="2023-12" db="EMBL/GenBank/DDBJ databases">
        <authorList>
            <person name="Brown T."/>
        </authorList>
    </citation>
    <scope>NUCLEOTIDE SEQUENCE</scope>
</reference>
<evidence type="ECO:0000313" key="2">
    <source>
        <dbReference type="EMBL" id="CAK6438082.1"/>
    </source>
</evidence>
<feature type="region of interest" description="Disordered" evidence="1">
    <location>
        <begin position="1"/>
        <end position="101"/>
    </location>
</feature>
<feature type="compositionally biased region" description="Polar residues" evidence="1">
    <location>
        <begin position="60"/>
        <end position="70"/>
    </location>
</feature>
<dbReference type="EMBL" id="OY882873">
    <property type="protein sequence ID" value="CAK6438082.1"/>
    <property type="molecule type" value="Genomic_DNA"/>
</dbReference>
<sequence>MGAAERLPSASERDTETPEVERPAREPGGKARKRPEIPAGNRRGRRPLPEIVEGHRKPPSLTQRIGSSSRPRPFLTHATPPRPPKAGPRPNGNRRARRGEGCLSRRGRYVALLPSRLAPQPFYINWVLIESKIKQRV</sequence>
<protein>
    <submittedName>
        <fullName evidence="2">Uncharacterized protein</fullName>
    </submittedName>
</protein>
<proteinExistence type="predicted"/>
<gene>
    <name evidence="2" type="ORF">MPIPNATIZW_LOCUS6388</name>
</gene>
<name>A0ABN9ZP90_PIPNA</name>
<feature type="compositionally biased region" description="Basic and acidic residues" evidence="1">
    <location>
        <begin position="11"/>
        <end position="29"/>
    </location>
</feature>
<evidence type="ECO:0000313" key="3">
    <source>
        <dbReference type="Proteomes" id="UP001314169"/>
    </source>
</evidence>
<keyword evidence="3" id="KW-1185">Reference proteome</keyword>
<organism evidence="2 3">
    <name type="scientific">Pipistrellus nathusii</name>
    <name type="common">Nathusius' pipistrelle</name>
    <dbReference type="NCBI Taxonomy" id="59473"/>
    <lineage>
        <taxon>Eukaryota</taxon>
        <taxon>Metazoa</taxon>
        <taxon>Chordata</taxon>
        <taxon>Craniata</taxon>
        <taxon>Vertebrata</taxon>
        <taxon>Euteleostomi</taxon>
        <taxon>Mammalia</taxon>
        <taxon>Eutheria</taxon>
        <taxon>Laurasiatheria</taxon>
        <taxon>Chiroptera</taxon>
        <taxon>Yangochiroptera</taxon>
        <taxon>Vespertilionidae</taxon>
        <taxon>Pipistrellus</taxon>
    </lineage>
</organism>
<accession>A0ABN9ZP90</accession>